<feature type="transmembrane region" description="Helical" evidence="5">
    <location>
        <begin position="104"/>
        <end position="125"/>
    </location>
</feature>
<protein>
    <submittedName>
        <fullName evidence="6">7707_t:CDS:1</fullName>
    </submittedName>
</protein>
<evidence type="ECO:0000256" key="2">
    <source>
        <dbReference type="ARBA" id="ARBA00022692"/>
    </source>
</evidence>
<accession>A0A9N9BRU8</accession>
<name>A0A9N9BRU8_9GLOM</name>
<feature type="transmembrane region" description="Helical" evidence="5">
    <location>
        <begin position="6"/>
        <end position="23"/>
    </location>
</feature>
<comment type="caution">
    <text evidence="6">The sequence shown here is derived from an EMBL/GenBank/DDBJ whole genome shotgun (WGS) entry which is preliminary data.</text>
</comment>
<reference evidence="6" key="1">
    <citation type="submission" date="2021-06" db="EMBL/GenBank/DDBJ databases">
        <authorList>
            <person name="Kallberg Y."/>
            <person name="Tangrot J."/>
            <person name="Rosling A."/>
        </authorList>
    </citation>
    <scope>NUCLEOTIDE SEQUENCE</scope>
    <source>
        <strain evidence="6">CL551</strain>
    </source>
</reference>
<evidence type="ECO:0000256" key="3">
    <source>
        <dbReference type="ARBA" id="ARBA00022989"/>
    </source>
</evidence>
<feature type="non-terminal residue" evidence="6">
    <location>
        <position position="161"/>
    </location>
</feature>
<dbReference type="AlphaFoldDB" id="A0A9N9BRU8"/>
<evidence type="ECO:0000313" key="7">
    <source>
        <dbReference type="Proteomes" id="UP000789342"/>
    </source>
</evidence>
<feature type="transmembrane region" description="Helical" evidence="5">
    <location>
        <begin position="35"/>
        <end position="57"/>
    </location>
</feature>
<keyword evidence="2 5" id="KW-0812">Transmembrane</keyword>
<evidence type="ECO:0000256" key="5">
    <source>
        <dbReference type="SAM" id="Phobius"/>
    </source>
</evidence>
<dbReference type="Proteomes" id="UP000789342">
    <property type="component" value="Unassembled WGS sequence"/>
</dbReference>
<dbReference type="GO" id="GO:0016020">
    <property type="term" value="C:membrane"/>
    <property type="evidence" value="ECO:0007669"/>
    <property type="project" value="InterPro"/>
</dbReference>
<sequence>YLTTIGLLFSFVAFVFALLYDVFTKSRVISILKTGFMVVTTPLEGLISIMYWGLIAYDEKLLLAPGKSRLPILVDVGFHLIPTICLWIDFLFFTKEFRKSHSHIFYILCFAFSYSVWIQIGFYVYGMWVSIIQGLVCDLHFVYYHADTLPRDIKQALSAFS</sequence>
<keyword evidence="3 5" id="KW-1133">Transmembrane helix</keyword>
<evidence type="ECO:0000313" key="6">
    <source>
        <dbReference type="EMBL" id="CAG8578696.1"/>
    </source>
</evidence>
<dbReference type="GO" id="GO:0012505">
    <property type="term" value="C:endomembrane system"/>
    <property type="evidence" value="ECO:0007669"/>
    <property type="project" value="UniProtKB-SubCell"/>
</dbReference>
<dbReference type="InterPro" id="IPR006838">
    <property type="entry name" value="ADTRP_AIG1"/>
</dbReference>
<dbReference type="EMBL" id="CAJVPV010004777">
    <property type="protein sequence ID" value="CAG8578696.1"/>
    <property type="molecule type" value="Genomic_DNA"/>
</dbReference>
<keyword evidence="4 5" id="KW-0472">Membrane</keyword>
<evidence type="ECO:0000256" key="4">
    <source>
        <dbReference type="ARBA" id="ARBA00023136"/>
    </source>
</evidence>
<proteinExistence type="predicted"/>
<evidence type="ECO:0000256" key="1">
    <source>
        <dbReference type="ARBA" id="ARBA00004127"/>
    </source>
</evidence>
<feature type="transmembrane region" description="Helical" evidence="5">
    <location>
        <begin position="69"/>
        <end position="92"/>
    </location>
</feature>
<dbReference type="OrthoDB" id="1898221at2759"/>
<dbReference type="Pfam" id="PF04750">
    <property type="entry name" value="Far-17a_AIG1"/>
    <property type="match status" value="1"/>
</dbReference>
<keyword evidence="7" id="KW-1185">Reference proteome</keyword>
<dbReference type="PANTHER" id="PTHR10989">
    <property type="entry name" value="ANDROGEN-INDUCED PROTEIN 1-RELATED"/>
    <property type="match status" value="1"/>
</dbReference>
<comment type="subcellular location">
    <subcellularLocation>
        <location evidence="1">Endomembrane system</location>
        <topology evidence="1">Multi-pass membrane protein</topology>
    </subcellularLocation>
</comment>
<dbReference type="PANTHER" id="PTHR10989:SF16">
    <property type="entry name" value="AT02829P-RELATED"/>
    <property type="match status" value="1"/>
</dbReference>
<organism evidence="6 7">
    <name type="scientific">Acaulospora morrowiae</name>
    <dbReference type="NCBI Taxonomy" id="94023"/>
    <lineage>
        <taxon>Eukaryota</taxon>
        <taxon>Fungi</taxon>
        <taxon>Fungi incertae sedis</taxon>
        <taxon>Mucoromycota</taxon>
        <taxon>Glomeromycotina</taxon>
        <taxon>Glomeromycetes</taxon>
        <taxon>Diversisporales</taxon>
        <taxon>Acaulosporaceae</taxon>
        <taxon>Acaulospora</taxon>
    </lineage>
</organism>
<gene>
    <name evidence="6" type="ORF">AMORRO_LOCUS6805</name>
</gene>